<dbReference type="SUPFAM" id="SSF161098">
    <property type="entry name" value="MetI-like"/>
    <property type="match status" value="1"/>
</dbReference>
<keyword evidence="3" id="KW-1003">Cell membrane</keyword>
<protein>
    <submittedName>
        <fullName evidence="10">N,N'-diacetylchitobiose transport system permease protein</fullName>
    </submittedName>
</protein>
<feature type="domain" description="ABC transmembrane type-1" evidence="9">
    <location>
        <begin position="100"/>
        <end position="317"/>
    </location>
</feature>
<gene>
    <name evidence="10" type="ORF">SAMN04487820_113121</name>
</gene>
<keyword evidence="5 7" id="KW-1133">Transmembrane helix</keyword>
<feature type="transmembrane region" description="Helical" evidence="7">
    <location>
        <begin position="239"/>
        <end position="258"/>
    </location>
</feature>
<dbReference type="Pfam" id="PF00528">
    <property type="entry name" value="BPD_transp_1"/>
    <property type="match status" value="1"/>
</dbReference>
<keyword evidence="11" id="KW-1185">Reference proteome</keyword>
<feature type="transmembrane region" description="Helical" evidence="7">
    <location>
        <begin position="35"/>
        <end position="58"/>
    </location>
</feature>
<feature type="compositionally biased region" description="Polar residues" evidence="8">
    <location>
        <begin position="1"/>
        <end position="10"/>
    </location>
</feature>
<dbReference type="Gene3D" id="1.10.3720.10">
    <property type="entry name" value="MetI-like"/>
    <property type="match status" value="1"/>
</dbReference>
<name>A0A1G9F1R2_ACTMZ</name>
<feature type="transmembrane region" description="Helical" evidence="7">
    <location>
        <begin position="96"/>
        <end position="123"/>
    </location>
</feature>
<evidence type="ECO:0000256" key="3">
    <source>
        <dbReference type="ARBA" id="ARBA00022475"/>
    </source>
</evidence>
<proteinExistence type="inferred from homology"/>
<evidence type="ECO:0000256" key="6">
    <source>
        <dbReference type="ARBA" id="ARBA00023136"/>
    </source>
</evidence>
<evidence type="ECO:0000256" key="8">
    <source>
        <dbReference type="SAM" id="MobiDB-lite"/>
    </source>
</evidence>
<dbReference type="RefSeq" id="WP_092631864.1">
    <property type="nucleotide sequence ID" value="NZ_FNFM01000013.1"/>
</dbReference>
<dbReference type="InterPro" id="IPR050809">
    <property type="entry name" value="UgpAE/MalFG_permease"/>
</dbReference>
<reference evidence="11" key="1">
    <citation type="submission" date="2016-10" db="EMBL/GenBank/DDBJ databases">
        <authorList>
            <person name="Varghese N."/>
            <person name="Submissions S."/>
        </authorList>
    </citation>
    <scope>NUCLEOTIDE SEQUENCE [LARGE SCALE GENOMIC DNA]</scope>
    <source>
        <strain evidence="11">DSM 45460</strain>
    </source>
</reference>
<evidence type="ECO:0000256" key="7">
    <source>
        <dbReference type="RuleBase" id="RU363032"/>
    </source>
</evidence>
<dbReference type="InterPro" id="IPR000515">
    <property type="entry name" value="MetI-like"/>
</dbReference>
<dbReference type="Proteomes" id="UP000199213">
    <property type="component" value="Unassembled WGS sequence"/>
</dbReference>
<comment type="subcellular location">
    <subcellularLocation>
        <location evidence="1 7">Cell membrane</location>
        <topology evidence="1 7">Multi-pass membrane protein</topology>
    </subcellularLocation>
</comment>
<feature type="region of interest" description="Disordered" evidence="8">
    <location>
        <begin position="1"/>
        <end position="31"/>
    </location>
</feature>
<dbReference type="CDD" id="cd06261">
    <property type="entry name" value="TM_PBP2"/>
    <property type="match status" value="1"/>
</dbReference>
<keyword evidence="4 7" id="KW-0812">Transmembrane</keyword>
<evidence type="ECO:0000313" key="10">
    <source>
        <dbReference type="EMBL" id="SDK82215.1"/>
    </source>
</evidence>
<accession>A0A1G9F1R2</accession>
<comment type="similarity">
    <text evidence="7">Belongs to the binding-protein-dependent transport system permease family.</text>
</comment>
<keyword evidence="2 7" id="KW-0813">Transport</keyword>
<evidence type="ECO:0000256" key="2">
    <source>
        <dbReference type="ARBA" id="ARBA00022448"/>
    </source>
</evidence>
<evidence type="ECO:0000256" key="5">
    <source>
        <dbReference type="ARBA" id="ARBA00022989"/>
    </source>
</evidence>
<evidence type="ECO:0000256" key="1">
    <source>
        <dbReference type="ARBA" id="ARBA00004651"/>
    </source>
</evidence>
<dbReference type="PANTHER" id="PTHR43227">
    <property type="entry name" value="BLL4140 PROTEIN"/>
    <property type="match status" value="1"/>
</dbReference>
<organism evidence="10 11">
    <name type="scientific">Actinopolyspora mzabensis</name>
    <dbReference type="NCBI Taxonomy" id="995066"/>
    <lineage>
        <taxon>Bacteria</taxon>
        <taxon>Bacillati</taxon>
        <taxon>Actinomycetota</taxon>
        <taxon>Actinomycetes</taxon>
        <taxon>Actinopolysporales</taxon>
        <taxon>Actinopolysporaceae</taxon>
        <taxon>Actinopolyspora</taxon>
    </lineage>
</organism>
<feature type="transmembrane region" description="Helical" evidence="7">
    <location>
        <begin position="296"/>
        <end position="320"/>
    </location>
</feature>
<evidence type="ECO:0000313" key="11">
    <source>
        <dbReference type="Proteomes" id="UP000199213"/>
    </source>
</evidence>
<keyword evidence="6 7" id="KW-0472">Membrane</keyword>
<feature type="transmembrane region" description="Helical" evidence="7">
    <location>
        <begin position="135"/>
        <end position="158"/>
    </location>
</feature>
<dbReference type="PANTHER" id="PTHR43227:SF8">
    <property type="entry name" value="DIACETYLCHITOBIOSE UPTAKE SYSTEM PERMEASE PROTEIN DASB"/>
    <property type="match status" value="1"/>
</dbReference>
<dbReference type="GO" id="GO:0055085">
    <property type="term" value="P:transmembrane transport"/>
    <property type="evidence" value="ECO:0007669"/>
    <property type="project" value="InterPro"/>
</dbReference>
<dbReference type="EMBL" id="FNFM01000013">
    <property type="protein sequence ID" value="SDK82215.1"/>
    <property type="molecule type" value="Genomic_DNA"/>
</dbReference>
<evidence type="ECO:0000259" key="9">
    <source>
        <dbReference type="PROSITE" id="PS50928"/>
    </source>
</evidence>
<sequence length="328" mass="35151">MTAELTTESGPRTPPGNPETRHGRRRRRSGGNGQARAAVLYLAPAGLLLIAVMAYPLYQLVQLSLYEYGQAQASGGAPLEFLGVGNYAKLLGDSRFWMVLINTCGFAAVCVLGSLTVGIALAVLASRVRWLPRTLLFLAALGAWATPAVAGSTVWLFLFDQNFGLVNEVLSGLGWQGMAGFSWTYDRFTAFGLVAGEVVWCSFPFVMVTMYAGIKAIPGEIVEAASLDGASAWRTARSVLLPMLRPLLIIATIQSIIWDFKIFTQIYVMTDGGGIAGQNLVLNVYAYQEAFAGSNYGLGSAIGVVMTGLLLLITGIYLWAQRATGENT</sequence>
<evidence type="ECO:0000256" key="4">
    <source>
        <dbReference type="ARBA" id="ARBA00022692"/>
    </source>
</evidence>
<dbReference type="AlphaFoldDB" id="A0A1G9F1R2"/>
<dbReference type="InterPro" id="IPR035906">
    <property type="entry name" value="MetI-like_sf"/>
</dbReference>
<dbReference type="PROSITE" id="PS50928">
    <property type="entry name" value="ABC_TM1"/>
    <property type="match status" value="1"/>
</dbReference>
<dbReference type="GO" id="GO:0005886">
    <property type="term" value="C:plasma membrane"/>
    <property type="evidence" value="ECO:0007669"/>
    <property type="project" value="UniProtKB-SubCell"/>
</dbReference>
<feature type="transmembrane region" description="Helical" evidence="7">
    <location>
        <begin position="188"/>
        <end position="208"/>
    </location>
</feature>
<dbReference type="OrthoDB" id="34224at2"/>